<dbReference type="EMBL" id="CP120863">
    <property type="protein sequence ID" value="WFE88608.1"/>
    <property type="molecule type" value="Genomic_DNA"/>
</dbReference>
<organism evidence="1 2">
    <name type="scientific">Roseibium porphyridii</name>
    <dbReference type="NCBI Taxonomy" id="2866279"/>
    <lineage>
        <taxon>Bacteria</taxon>
        <taxon>Pseudomonadati</taxon>
        <taxon>Pseudomonadota</taxon>
        <taxon>Alphaproteobacteria</taxon>
        <taxon>Hyphomicrobiales</taxon>
        <taxon>Stappiaceae</taxon>
        <taxon>Roseibium</taxon>
    </lineage>
</organism>
<keyword evidence="2" id="KW-1185">Reference proteome</keyword>
<proteinExistence type="predicted"/>
<dbReference type="Proteomes" id="UP001209803">
    <property type="component" value="Chromosome"/>
</dbReference>
<gene>
    <name evidence="1" type="ORF">K1718_20940</name>
</gene>
<dbReference type="RefSeq" id="WP_265680964.1">
    <property type="nucleotide sequence ID" value="NZ_CP120863.1"/>
</dbReference>
<evidence type="ECO:0000313" key="2">
    <source>
        <dbReference type="Proteomes" id="UP001209803"/>
    </source>
</evidence>
<protein>
    <submittedName>
        <fullName evidence="1">Uncharacterized protein</fullName>
    </submittedName>
</protein>
<reference evidence="1 2" key="1">
    <citation type="submission" date="2023-03" db="EMBL/GenBank/DDBJ databases">
        <title>Roseibium porphyridii sp. nov. and Roseibium rhodosorbium sp. nov. isolated from marine algae, Porphyridium cruentum and Rhodosorus marinus, respectively.</title>
        <authorList>
            <person name="Lee M.W."/>
            <person name="Choi B.J."/>
            <person name="Lee J.K."/>
            <person name="Choi D.G."/>
            <person name="Baek J.H."/>
            <person name="Bayburt H."/>
            <person name="Kim J.M."/>
            <person name="Han D.M."/>
            <person name="Kim K.H."/>
            <person name="Jeon C.O."/>
        </authorList>
    </citation>
    <scope>NUCLEOTIDE SEQUENCE [LARGE SCALE GENOMIC DNA]</scope>
    <source>
        <strain evidence="1 2">KMA01</strain>
    </source>
</reference>
<evidence type="ECO:0000313" key="1">
    <source>
        <dbReference type="EMBL" id="WFE88608.1"/>
    </source>
</evidence>
<accession>A0ABY8F7E1</accession>
<sequence>MPKIEVDNPEIRQFIISYLNIITTYTESTVSLNHTENLIIIDDPEIMRGNEINVDLLKKKYEIEDLLVNRILEAKQDAGSCGIQILVGKSKAIEASVTILNSSNDFQEKIRCIEISIGEMFGFRQKVPTKEGRLIMPMNILALSAMKICESEDEFDTCIKGVLEAYILEIGAAIGLKGDK</sequence>
<name>A0ABY8F7E1_9HYPH</name>